<evidence type="ECO:0000313" key="6">
    <source>
        <dbReference type="EMBL" id="QEH37901.1"/>
    </source>
</evidence>
<dbReference type="InterPro" id="IPR015919">
    <property type="entry name" value="Cadherin-like_sf"/>
</dbReference>
<dbReference type="RefSeq" id="WP_148597403.1">
    <property type="nucleotide sequence ID" value="NZ_CP042997.1"/>
</dbReference>
<feature type="domain" description="PA14" evidence="4">
    <location>
        <begin position="223"/>
        <end position="379"/>
    </location>
</feature>
<dbReference type="Pfam" id="PF13205">
    <property type="entry name" value="Big_5"/>
    <property type="match status" value="1"/>
</dbReference>
<dbReference type="Gene3D" id="2.60.40.3440">
    <property type="match status" value="2"/>
</dbReference>
<evidence type="ECO:0000313" key="7">
    <source>
        <dbReference type="Proteomes" id="UP000324233"/>
    </source>
</evidence>
<dbReference type="InterPro" id="IPR011658">
    <property type="entry name" value="PA14_dom"/>
</dbReference>
<feature type="domain" description="LTD" evidence="5">
    <location>
        <begin position="1179"/>
        <end position="1329"/>
    </location>
</feature>
<feature type="region of interest" description="Disordered" evidence="2">
    <location>
        <begin position="1333"/>
        <end position="1367"/>
    </location>
</feature>
<dbReference type="InterPro" id="IPR059177">
    <property type="entry name" value="GH29D-like_dom"/>
</dbReference>
<evidence type="ECO:0000259" key="3">
    <source>
        <dbReference type="PROSITE" id="PS50093"/>
    </source>
</evidence>
<proteinExistence type="predicted"/>
<dbReference type="InterPro" id="IPR036415">
    <property type="entry name" value="Lamin_tail_dom_sf"/>
</dbReference>
<dbReference type="Gene3D" id="2.60.120.260">
    <property type="entry name" value="Galactose-binding domain-like"/>
    <property type="match status" value="1"/>
</dbReference>
<dbReference type="NCBIfam" id="NF012211">
    <property type="entry name" value="tand_rpt_95"/>
    <property type="match status" value="3"/>
</dbReference>
<dbReference type="SUPFAM" id="SSF74853">
    <property type="entry name" value="Lamin A/C globular tail domain"/>
    <property type="match status" value="2"/>
</dbReference>
<dbReference type="InterPro" id="IPR032812">
    <property type="entry name" value="SbsA_Ig"/>
</dbReference>
<gene>
    <name evidence="6" type="ORF">OJF2_64930</name>
</gene>
<dbReference type="Pfam" id="PF13290">
    <property type="entry name" value="CHB_HEX_C_1"/>
    <property type="match status" value="1"/>
</dbReference>
<dbReference type="SUPFAM" id="SSF49313">
    <property type="entry name" value="Cadherin-like"/>
    <property type="match status" value="2"/>
</dbReference>
<dbReference type="GO" id="GO:0005509">
    <property type="term" value="F:calcium ion binding"/>
    <property type="evidence" value="ECO:0007669"/>
    <property type="project" value="InterPro"/>
</dbReference>
<evidence type="ECO:0000256" key="1">
    <source>
        <dbReference type="ARBA" id="ARBA00022729"/>
    </source>
</evidence>
<keyword evidence="1" id="KW-0732">Signal</keyword>
<dbReference type="PROSITE" id="PS50093">
    <property type="entry name" value="PKD"/>
    <property type="match status" value="1"/>
</dbReference>
<dbReference type="PROSITE" id="PS51841">
    <property type="entry name" value="LTD"/>
    <property type="match status" value="2"/>
</dbReference>
<feature type="compositionally biased region" description="Basic residues" evidence="2">
    <location>
        <begin position="1979"/>
        <end position="1992"/>
    </location>
</feature>
<dbReference type="Pfam" id="PF05345">
    <property type="entry name" value="He_PIG"/>
    <property type="match status" value="1"/>
</dbReference>
<sequence>MILRDKSRRARRPSRRPGIGSDLALEARRLLDGGSPGLMISEFVASNKNGLKDQDGDASDWLEVYNPTAGSIDLTGWGLTDDSAVPRKWLFPSESLAAGGFLVVFASGKNRAAAGSELHASFKIGASGGYLALDRPDGTVADVYDSYPQQYTDVSYGHPFGTTYLVGAGAPATYKVPTDGSLGTTWTGTRFTPDASWSQGPTGLSYGMVQPGFTVHYVESTLDLTDLATVKTMLATPSEQLEARDATPGVINYLDTGPSGNFGDDNPFPGQDIGVDNDRFALQANGTIRIPASGDWTFGVNSDDGFELVLTGNGQTYRMAYDAPRAPGDTLATFNLAAGDYAAQLVYFENNGWASLEFFAAQGAKDSMDGSFRLVGDAASGGLAVSSPPSDPAVIATDVGPAMAGRNATAYVRLPFDASDPSAFDTLALKIRYDDGFVAYLNGVEVARRNAPAATSWSSAATASRGIGDALGTEIISLTDKVGLLESGTNVLAIQALNASASDSDFLLLPELVATSIDTTRGSYFKTPTPGDFNGQPYLGVAADVSASTGRGFFSSPFDLTLGTATAGASIYFTTDGSTPSPTNGTLYAGPIHIAGTTALRAVAFLDGYIPSHVESDTYIFVADVIHQSEDGSPPPGWPSASNGRFTINYGMDPTIVDDPTYGGQALEEALKAIPTISISTDLSNLFDPATGIYANPYGKGDDWERAASVELINPDGSQGFQINAGLRIRGGYSRSTDNPKHAFRLFFNNDYDGALDFPLFGSEGVSEFAKLDLRTDQNYSWSFDGSGANTAVREVFSRDVMRDMGDPYTRSRYYQLYIDGQYWGLYQSEERPEANWAASYYGGSKDDYDVIKVENYSYDVYATDGNLDAWTRLYNAAVAGFSSNADYYRIQGKNPDGTANPAYEDLLDVDNLIDYMQTILFTGNFDAPISAFLGNERPNNFYAFRDRTGQHGGFRFVTHDSEHTLFDVNEDRNGPWPAGSTLETFNPQWLHQQLMASPEYRQLFADHARKNFFDGGALTADSNIARFQARAAQIVQAIDGESARWGDSRREPAYTPADWQNAINYVLHDYFPARNAVVLGQLRSNGLFPGLDFPEFYVNGVVQDGGRVPSGTKVHLSALAGRVYYTTDGTDPRLIGGAISPSATLFDPATSADLVLTGTTRLEARAFDGTTWSAIQSADFQVNDPASADNLVVTELNYSPYPAADTSVDRETFEFIELRNVGARELDLTGVRITDGVTFAFPAGTYLAPGAYIVVVHDLAAFRSRYGNAPTVAGAYAGSFSNKGEHVQIVDAAGADIANFAYSNKAPWPTAPDGKGASLVAVATAPRSDLNSASSWRASVDHGGSPGSLGDTAPDLAAPDAAATDEDTPANLAITVADAETGAAGVLVTATSDNPALLPAGGLVLGGAGSARTLALTPAKDQSGKATITVTADDGQGGVTTRTFVLTVNPVDDPPVAADDSYAGDEDSPIRADAAHGVLVNDTDVDSPTLSAILVAPPKHGTVDLYADGSFTYVPDAYFHGTDGFTYVASDGQAQGPAATVSLVLRFVNHAPVAAADAYATDEDTPLLIGGAGGVLADDADVDGNDLAAQLVSTTSHGTLTLHADGGFFYMPDPDYNGTDSFRYRASDGASQSAVVTVSLTVRPVDDPPLLGAIAVQTVVEGSTLHFTATARDVDTPAGGLTFSLADGHPAGMTIDPKTGVITWKADRGPQALDVGVDVRDDAAPGVVSHGDVTIKVLNVAPTVDAGPDGQAEAGSPFAASGSFDDPGTESWSATVDYGDGTPAASLPLDADKSFRLSHVYAAAGSYTVTVGIGDGTATGVDSLVVTVSPPPDRTPPVLVAVSSTSSKKAVTGLALAFSEPIAGGTATNVDAYRLVQAGRDRKFGTKDDVVVRLRSATLDGSGTHVILAARKKLQANRKYQLQVSGSGATALTDAAGNALDGDGDALAGGDAVRRFTVARDRTVRPASLAVPSGAAARRLHASRSSRFGAR</sequence>
<dbReference type="SUPFAM" id="SSF56988">
    <property type="entry name" value="Anthrax protective antigen"/>
    <property type="match status" value="1"/>
</dbReference>
<evidence type="ECO:0000259" key="4">
    <source>
        <dbReference type="PROSITE" id="PS51820"/>
    </source>
</evidence>
<organism evidence="6 7">
    <name type="scientific">Aquisphaera giovannonii</name>
    <dbReference type="NCBI Taxonomy" id="406548"/>
    <lineage>
        <taxon>Bacteria</taxon>
        <taxon>Pseudomonadati</taxon>
        <taxon>Planctomycetota</taxon>
        <taxon>Planctomycetia</taxon>
        <taxon>Isosphaerales</taxon>
        <taxon>Isosphaeraceae</taxon>
        <taxon>Aquisphaera</taxon>
    </lineage>
</organism>
<dbReference type="InterPro" id="IPR013783">
    <property type="entry name" value="Ig-like_fold"/>
</dbReference>
<dbReference type="OrthoDB" id="223034at2"/>
<feature type="compositionally biased region" description="Low complexity" evidence="2">
    <location>
        <begin position="1352"/>
        <end position="1363"/>
    </location>
</feature>
<dbReference type="GO" id="GO:0016020">
    <property type="term" value="C:membrane"/>
    <property type="evidence" value="ECO:0007669"/>
    <property type="project" value="InterPro"/>
</dbReference>
<evidence type="ECO:0000256" key="2">
    <source>
        <dbReference type="SAM" id="MobiDB-lite"/>
    </source>
</evidence>
<feature type="region of interest" description="Disordered" evidence="2">
    <location>
        <begin position="1971"/>
        <end position="1992"/>
    </location>
</feature>
<protein>
    <submittedName>
        <fullName evidence="6">CotH protein</fullName>
    </submittedName>
</protein>
<dbReference type="InterPro" id="IPR014755">
    <property type="entry name" value="Cu-Rt/internalin_Ig-like"/>
</dbReference>
<dbReference type="InterPro" id="IPR001322">
    <property type="entry name" value="Lamin_tail_dom"/>
</dbReference>
<dbReference type="EMBL" id="CP042997">
    <property type="protein sequence ID" value="QEH37901.1"/>
    <property type="molecule type" value="Genomic_DNA"/>
</dbReference>
<dbReference type="NCBIfam" id="TIGR01965">
    <property type="entry name" value="VCBS_repeat"/>
    <property type="match status" value="1"/>
</dbReference>
<dbReference type="InterPro" id="IPR035986">
    <property type="entry name" value="PKD_dom_sf"/>
</dbReference>
<dbReference type="PROSITE" id="PS51820">
    <property type="entry name" value="PA14"/>
    <property type="match status" value="1"/>
</dbReference>
<dbReference type="InterPro" id="IPR000601">
    <property type="entry name" value="PKD_dom"/>
</dbReference>
<name>A0A5B9WD77_9BACT</name>
<dbReference type="InterPro" id="IPR040853">
    <property type="entry name" value="RapA2_cadherin-like"/>
</dbReference>
<evidence type="ECO:0000259" key="5">
    <source>
        <dbReference type="PROSITE" id="PS51841"/>
    </source>
</evidence>
<dbReference type="Gene3D" id="2.60.40.10">
    <property type="entry name" value="Immunoglobulins"/>
    <property type="match status" value="3"/>
</dbReference>
<reference evidence="6 7" key="1">
    <citation type="submission" date="2019-08" db="EMBL/GenBank/DDBJ databases">
        <title>Deep-cultivation of Planctomycetes and their phenomic and genomic characterization uncovers novel biology.</title>
        <authorList>
            <person name="Wiegand S."/>
            <person name="Jogler M."/>
            <person name="Boedeker C."/>
            <person name="Pinto D."/>
            <person name="Vollmers J."/>
            <person name="Rivas-Marin E."/>
            <person name="Kohn T."/>
            <person name="Peeters S.H."/>
            <person name="Heuer A."/>
            <person name="Rast P."/>
            <person name="Oberbeckmann S."/>
            <person name="Bunk B."/>
            <person name="Jeske O."/>
            <person name="Meyerdierks A."/>
            <person name="Storesund J.E."/>
            <person name="Kallscheuer N."/>
            <person name="Luecker S."/>
            <person name="Lage O.M."/>
            <person name="Pohl T."/>
            <person name="Merkel B.J."/>
            <person name="Hornburger P."/>
            <person name="Mueller R.-W."/>
            <person name="Bruemmer F."/>
            <person name="Labrenz M."/>
            <person name="Spormann A.M."/>
            <person name="Op den Camp H."/>
            <person name="Overmann J."/>
            <person name="Amann R."/>
            <person name="Jetten M.S.M."/>
            <person name="Mascher T."/>
            <person name="Medema M.H."/>
            <person name="Devos D.P."/>
            <person name="Kaster A.-K."/>
            <person name="Ovreas L."/>
            <person name="Rohde M."/>
            <person name="Galperin M.Y."/>
            <person name="Jogler C."/>
        </authorList>
    </citation>
    <scope>NUCLEOTIDE SEQUENCE [LARGE SCALE GENOMIC DNA]</scope>
    <source>
        <strain evidence="6 7">OJF2</strain>
    </source>
</reference>
<dbReference type="CDD" id="cd11304">
    <property type="entry name" value="Cadherin_repeat"/>
    <property type="match status" value="1"/>
</dbReference>
<dbReference type="Pfam" id="PF08757">
    <property type="entry name" value="CotH"/>
    <property type="match status" value="1"/>
</dbReference>
<feature type="region of interest" description="Disordered" evidence="2">
    <location>
        <begin position="1747"/>
        <end position="1767"/>
    </location>
</feature>
<feature type="domain" description="PKD" evidence="3">
    <location>
        <begin position="1778"/>
        <end position="1829"/>
    </location>
</feature>
<dbReference type="SUPFAM" id="SSF49299">
    <property type="entry name" value="PKD domain"/>
    <property type="match status" value="1"/>
</dbReference>
<dbReference type="Pfam" id="PF17803">
    <property type="entry name" value="Cadherin_4"/>
    <property type="match status" value="1"/>
</dbReference>
<dbReference type="Pfam" id="PF18911">
    <property type="entry name" value="PKD_4"/>
    <property type="match status" value="1"/>
</dbReference>
<dbReference type="InterPro" id="IPR014867">
    <property type="entry name" value="Spore_coat_CotH_CotH2/3/7"/>
</dbReference>
<dbReference type="Pfam" id="PF17892">
    <property type="entry name" value="Cadherin_5"/>
    <property type="match status" value="1"/>
</dbReference>
<dbReference type="Gene3D" id="2.60.40.1220">
    <property type="match status" value="1"/>
</dbReference>
<keyword evidence="7" id="KW-1185">Reference proteome</keyword>
<dbReference type="InterPro" id="IPR041690">
    <property type="entry name" value="Cadherin_5"/>
</dbReference>
<dbReference type="KEGG" id="agv:OJF2_64930"/>
<dbReference type="Proteomes" id="UP000324233">
    <property type="component" value="Chromosome"/>
</dbReference>
<dbReference type="Pfam" id="PF00932">
    <property type="entry name" value="LTD"/>
    <property type="match status" value="2"/>
</dbReference>
<dbReference type="InterPro" id="IPR010221">
    <property type="entry name" value="VCBS_dom"/>
</dbReference>
<accession>A0A5B9WD77</accession>
<dbReference type="Pfam" id="PF07691">
    <property type="entry name" value="PA14"/>
    <property type="match status" value="1"/>
</dbReference>
<feature type="domain" description="LTD" evidence="5">
    <location>
        <begin position="35"/>
        <end position="158"/>
    </location>
</feature>
<dbReference type="InterPro" id="IPR037524">
    <property type="entry name" value="PA14/GLEYA"/>
</dbReference>